<dbReference type="KEGG" id="rid:RIdsm_00381"/>
<evidence type="ECO:0000313" key="2">
    <source>
        <dbReference type="EMBL" id="KRS17657.1"/>
    </source>
</evidence>
<evidence type="ECO:0000256" key="1">
    <source>
        <dbReference type="SAM" id="Phobius"/>
    </source>
</evidence>
<dbReference type="AlphaFoldDB" id="A0A0T5P8H7"/>
<evidence type="ECO:0000313" key="4">
    <source>
        <dbReference type="Proteomes" id="UP000051401"/>
    </source>
</evidence>
<gene>
    <name evidence="3" type="ORF">RIdsm_00381</name>
    <name evidence="2" type="ORF">XM52_11615</name>
</gene>
<reference evidence="2 4" key="1">
    <citation type="submission" date="2015-04" db="EMBL/GenBank/DDBJ databases">
        <title>The draft genome sequence of Roseovarius indicus B108T.</title>
        <authorList>
            <person name="Li G."/>
            <person name="Lai Q."/>
            <person name="Shao Z."/>
            <person name="Yan P."/>
        </authorList>
    </citation>
    <scope>NUCLEOTIDE SEQUENCE [LARGE SCALE GENOMIC DNA]</scope>
    <source>
        <strain evidence="2 4">B108</strain>
    </source>
</reference>
<dbReference type="PATRIC" id="fig|540747.5.peg.5300"/>
<proteinExistence type="predicted"/>
<organism evidence="2 4">
    <name type="scientific">Roseovarius indicus</name>
    <dbReference type="NCBI Taxonomy" id="540747"/>
    <lineage>
        <taxon>Bacteria</taxon>
        <taxon>Pseudomonadati</taxon>
        <taxon>Pseudomonadota</taxon>
        <taxon>Alphaproteobacteria</taxon>
        <taxon>Rhodobacterales</taxon>
        <taxon>Roseobacteraceae</taxon>
        <taxon>Roseovarius</taxon>
    </lineage>
</organism>
<dbReference type="Proteomes" id="UP000325785">
    <property type="component" value="Chromosome"/>
</dbReference>
<keyword evidence="1" id="KW-0812">Transmembrane</keyword>
<name>A0A0T5P8H7_9RHOB</name>
<feature type="transmembrane region" description="Helical" evidence="1">
    <location>
        <begin position="38"/>
        <end position="60"/>
    </location>
</feature>
<keyword evidence="1" id="KW-0472">Membrane</keyword>
<keyword evidence="1" id="KW-1133">Transmembrane helix</keyword>
<evidence type="ECO:0000313" key="5">
    <source>
        <dbReference type="Proteomes" id="UP000325785"/>
    </source>
</evidence>
<sequence length="93" mass="9572">MIRKLILLLLSLGFIAGGIAFALTEMNLASSTADQNHIYAALFGGGLLGFAGVVLFILAFRKPKPAEPEGAAAGILAMGMSTVPDDGGDEYSD</sequence>
<dbReference type="Proteomes" id="UP000051401">
    <property type="component" value="Unassembled WGS sequence"/>
</dbReference>
<keyword evidence="4" id="KW-1185">Reference proteome</keyword>
<dbReference type="STRING" id="540747.SAMN04488031_107172"/>
<accession>A0A0T5P8H7</accession>
<reference evidence="3 5" key="2">
    <citation type="submission" date="2018-08" db="EMBL/GenBank/DDBJ databases">
        <title>Genetic Globetrotter - A new plasmid hitch-hiking vast phylogenetic and geographic distances.</title>
        <authorList>
            <person name="Vollmers J."/>
            <person name="Petersen J."/>
        </authorList>
    </citation>
    <scope>NUCLEOTIDE SEQUENCE [LARGE SCALE GENOMIC DNA]</scope>
    <source>
        <strain evidence="3 5">DSM 26383</strain>
    </source>
</reference>
<dbReference type="EMBL" id="CP031598">
    <property type="protein sequence ID" value="QEW24600.1"/>
    <property type="molecule type" value="Genomic_DNA"/>
</dbReference>
<protein>
    <submittedName>
        <fullName evidence="2">Uncharacterized protein</fullName>
    </submittedName>
</protein>
<dbReference type="EMBL" id="LAXI01000006">
    <property type="protein sequence ID" value="KRS17657.1"/>
    <property type="molecule type" value="Genomic_DNA"/>
</dbReference>
<evidence type="ECO:0000313" key="3">
    <source>
        <dbReference type="EMBL" id="QEW24600.1"/>
    </source>
</evidence>
<dbReference type="RefSeq" id="WP_057816299.1">
    <property type="nucleotide sequence ID" value="NZ_CP031598.1"/>
</dbReference>